<proteinExistence type="inferred from homology"/>
<accession>A0ABN9LWI8</accession>
<gene>
    <name evidence="2" type="ORF">RIMI_LOCUS13976849</name>
</gene>
<evidence type="ECO:0000256" key="1">
    <source>
        <dbReference type="RuleBase" id="RU368094"/>
    </source>
</evidence>
<keyword evidence="1" id="KW-0444">Lipid biosynthesis</keyword>
<comment type="subcellular location">
    <subcellularLocation>
        <location evidence="1">Endoplasmic reticulum membrane</location>
        <topology evidence="1">Multi-pass membrane protein</topology>
    </subcellularLocation>
</comment>
<comment type="catalytic activity">
    <reaction evidence="1">
        <text>a 1,2-diacyl-sn-glycero-3-phosphoethanolamine + L-serine = a 1,2-diacyl-sn-glycero-3-phospho-L-serine + ethanolamine</text>
        <dbReference type="Rhea" id="RHEA:27606"/>
        <dbReference type="ChEBI" id="CHEBI:33384"/>
        <dbReference type="ChEBI" id="CHEBI:57262"/>
        <dbReference type="ChEBI" id="CHEBI:57603"/>
        <dbReference type="ChEBI" id="CHEBI:64612"/>
        <dbReference type="EC" id="2.7.8.29"/>
    </reaction>
</comment>
<reference evidence="2" key="1">
    <citation type="submission" date="2023-07" db="EMBL/GenBank/DDBJ databases">
        <authorList>
            <person name="Stuckert A."/>
        </authorList>
    </citation>
    <scope>NUCLEOTIDE SEQUENCE</scope>
</reference>
<dbReference type="Pfam" id="PF03034">
    <property type="entry name" value="PSS"/>
    <property type="match status" value="1"/>
</dbReference>
<keyword evidence="1" id="KW-0256">Endoplasmic reticulum</keyword>
<evidence type="ECO:0000313" key="2">
    <source>
        <dbReference type="EMBL" id="CAJ0952649.1"/>
    </source>
</evidence>
<dbReference type="EMBL" id="CAUEEQ010035356">
    <property type="protein sequence ID" value="CAJ0952649.1"/>
    <property type="molecule type" value="Genomic_DNA"/>
</dbReference>
<keyword evidence="1" id="KW-0443">Lipid metabolism</keyword>
<name>A0ABN9LWI8_9NEOB</name>
<evidence type="ECO:0000313" key="3">
    <source>
        <dbReference type="Proteomes" id="UP001176940"/>
    </source>
</evidence>
<dbReference type="Proteomes" id="UP001176940">
    <property type="component" value="Unassembled WGS sequence"/>
</dbReference>
<comment type="function">
    <text evidence="1">Catalyzes a base-exchange reaction in which the polar head group of phosphatidylethanolamine (PE) is replaced by L-serine.</text>
</comment>
<dbReference type="EC" id="2.7.8.29" evidence="1"/>
<organism evidence="2 3">
    <name type="scientific">Ranitomeya imitator</name>
    <name type="common">mimic poison frog</name>
    <dbReference type="NCBI Taxonomy" id="111125"/>
    <lineage>
        <taxon>Eukaryota</taxon>
        <taxon>Metazoa</taxon>
        <taxon>Chordata</taxon>
        <taxon>Craniata</taxon>
        <taxon>Vertebrata</taxon>
        <taxon>Euteleostomi</taxon>
        <taxon>Amphibia</taxon>
        <taxon>Batrachia</taxon>
        <taxon>Anura</taxon>
        <taxon>Neobatrachia</taxon>
        <taxon>Hyloidea</taxon>
        <taxon>Dendrobatidae</taxon>
        <taxon>Dendrobatinae</taxon>
        <taxon>Ranitomeya</taxon>
    </lineage>
</organism>
<dbReference type="InterPro" id="IPR004277">
    <property type="entry name" value="PSS"/>
</dbReference>
<keyword evidence="3" id="KW-1185">Reference proteome</keyword>
<protein>
    <recommendedName>
        <fullName evidence="1">Phosphatidylserine synthase</fullName>
        <ecNumber evidence="1">2.7.8.29</ecNumber>
    </recommendedName>
    <alternativeName>
        <fullName evidence="1">Serine-exchange enzyme</fullName>
    </alternativeName>
</protein>
<comment type="pathway">
    <text evidence="1">Phospholipid metabolism; phosphatidylserine biosynthesis.</text>
</comment>
<keyword evidence="1" id="KW-0594">Phospholipid biosynthesis</keyword>
<comment type="similarity">
    <text evidence="1">Belongs to the phosphatidyl serine synthase family.</text>
</comment>
<comment type="caution">
    <text evidence="2">The sequence shown here is derived from an EMBL/GenBank/DDBJ whole genome shotgun (WGS) entry which is preliminary data.</text>
</comment>
<keyword evidence="1" id="KW-0808">Transferase</keyword>
<keyword evidence="1" id="KW-1208">Phospholipid metabolism</keyword>
<sequence>MVFGLSVLYFLFLVFLLFLNLEQVKAVMYWLDPNLRYATREADIMVGNHHNQLDAPSRV</sequence>